<protein>
    <recommendedName>
        <fullName evidence="3">F-box domain-containing protein</fullName>
    </recommendedName>
</protein>
<name>A0A1M2VZC8_TRAPU</name>
<dbReference type="SUPFAM" id="SSF52047">
    <property type="entry name" value="RNI-like"/>
    <property type="match status" value="1"/>
</dbReference>
<proteinExistence type="predicted"/>
<accession>A0A1M2VZC8</accession>
<evidence type="ECO:0000313" key="2">
    <source>
        <dbReference type="Proteomes" id="UP000184267"/>
    </source>
</evidence>
<evidence type="ECO:0000313" key="1">
    <source>
        <dbReference type="EMBL" id="OJT12913.1"/>
    </source>
</evidence>
<reference evidence="1 2" key="1">
    <citation type="submission" date="2016-10" db="EMBL/GenBank/DDBJ databases">
        <title>Genome sequence of the basidiomycete white-rot fungus Trametes pubescens.</title>
        <authorList>
            <person name="Makela M.R."/>
            <person name="Granchi Z."/>
            <person name="Peng M."/>
            <person name="De Vries R.P."/>
            <person name="Grigoriev I."/>
            <person name="Riley R."/>
            <person name="Hilden K."/>
        </authorList>
    </citation>
    <scope>NUCLEOTIDE SEQUENCE [LARGE SCALE GENOMIC DNA]</scope>
    <source>
        <strain evidence="1 2">FBCC735</strain>
    </source>
</reference>
<keyword evidence="2" id="KW-1185">Reference proteome</keyword>
<gene>
    <name evidence="1" type="ORF">TRAPUB_10544</name>
</gene>
<dbReference type="EMBL" id="MNAD01000444">
    <property type="protein sequence ID" value="OJT12913.1"/>
    <property type="molecule type" value="Genomic_DNA"/>
</dbReference>
<dbReference type="OrthoDB" id="2758477at2759"/>
<comment type="caution">
    <text evidence="1">The sequence shown here is derived from an EMBL/GenBank/DDBJ whole genome shotgun (WGS) entry which is preliminary data.</text>
</comment>
<dbReference type="AlphaFoldDB" id="A0A1M2VZC8"/>
<evidence type="ECO:0008006" key="3">
    <source>
        <dbReference type="Google" id="ProtNLM"/>
    </source>
</evidence>
<dbReference type="InterPro" id="IPR032675">
    <property type="entry name" value="LRR_dom_sf"/>
</dbReference>
<organism evidence="1 2">
    <name type="scientific">Trametes pubescens</name>
    <name type="common">White-rot fungus</name>
    <dbReference type="NCBI Taxonomy" id="154538"/>
    <lineage>
        <taxon>Eukaryota</taxon>
        <taxon>Fungi</taxon>
        <taxon>Dikarya</taxon>
        <taxon>Basidiomycota</taxon>
        <taxon>Agaricomycotina</taxon>
        <taxon>Agaricomycetes</taxon>
        <taxon>Polyporales</taxon>
        <taxon>Polyporaceae</taxon>
        <taxon>Trametes</taxon>
    </lineage>
</organism>
<dbReference type="Gene3D" id="3.80.10.10">
    <property type="entry name" value="Ribonuclease Inhibitor"/>
    <property type="match status" value="1"/>
</dbReference>
<dbReference type="Proteomes" id="UP000184267">
    <property type="component" value="Unassembled WGS sequence"/>
</dbReference>
<dbReference type="OMA" id="LQYDRRM"/>
<sequence length="442" mass="48533">MLPPIPVETIEHAISFLRGDIPSLAACSLTCRALLPISRVQLWHEVLLPVQSDGSHSSRTETFIGVLNRNPAIAPYVRSLVLHPRESLGNRAVPFNRAALNTLSPRLPALCSLRLRCLSMQCLYEVVTLIRDLPTLEALYLENVNLGGTDWARGWPRQHVPPAAGAVGGPPPVWALRTLSLSGGATPGAEVARLAHFLEWARDSEYLPMLESLDFCSTLLSPDPSGTGGDMIAPGIPSFGSSLRHFGTVLWDVEVDMSVSVEGREHVKLIMSNLPRCGSLRSLYLQYDRRMPYISCMVREKAFGIPQPFTPTPFFLEHLADVLSAQGPAPLPFLESISLRFDGPASWLVGFEAAFARLADALVGNTMSVKGARRATEARRYPRFSHLRVRTSCLNMLKLISRDGEAGIEERRARQEAERVGLVLPMLANFVQAGVQVEVTCD</sequence>